<dbReference type="Gene3D" id="2.30.30.40">
    <property type="entry name" value="SH3 Domains"/>
    <property type="match status" value="1"/>
</dbReference>
<dbReference type="Gene3D" id="3.90.1720.10">
    <property type="entry name" value="endopeptidase domain like (from Nostoc punctiforme)"/>
    <property type="match status" value="1"/>
</dbReference>
<evidence type="ECO:0000256" key="3">
    <source>
        <dbReference type="ARBA" id="ARBA00022737"/>
    </source>
</evidence>
<dbReference type="SUPFAM" id="SSF69360">
    <property type="entry name" value="Cell wall binding repeat"/>
    <property type="match status" value="1"/>
</dbReference>
<feature type="repeat" description="Cell wall-binding" evidence="4">
    <location>
        <begin position="130"/>
        <end position="149"/>
    </location>
</feature>
<gene>
    <name evidence="9" type="ORF">AWN73_00315</name>
</gene>
<dbReference type="PANTHER" id="PTHR34408">
    <property type="entry name" value="FAMILY PROTEIN, PUTATIVE-RELATED"/>
    <property type="match status" value="1"/>
</dbReference>
<feature type="region of interest" description="Disordered" evidence="5">
    <location>
        <begin position="167"/>
        <end position="190"/>
    </location>
</feature>
<comment type="caution">
    <text evidence="9">The sequence shown here is derived from an EMBL/GenBank/DDBJ whole genome shotgun (WGS) entry which is preliminary data.</text>
</comment>
<feature type="signal peptide" evidence="6">
    <location>
        <begin position="1"/>
        <end position="21"/>
    </location>
</feature>
<name>A0A2S7FFC2_CLOBU</name>
<dbReference type="InterPro" id="IPR038765">
    <property type="entry name" value="Papain-like_cys_pep_sf"/>
</dbReference>
<dbReference type="InterPro" id="IPR018337">
    <property type="entry name" value="Cell_wall/Cho-bd_repeat"/>
</dbReference>
<evidence type="ECO:0000313" key="9">
    <source>
        <dbReference type="EMBL" id="PPV17891.1"/>
    </source>
</evidence>
<feature type="domain" description="SH3b" evidence="8">
    <location>
        <begin position="198"/>
        <end position="262"/>
    </location>
</feature>
<feature type="chain" id="PRO_5039296397" description="N-acetylmuramoyl-L-alanine amidase" evidence="6">
    <location>
        <begin position="22"/>
        <end position="435"/>
    </location>
</feature>
<feature type="repeat" description="Cell wall-binding" evidence="4">
    <location>
        <begin position="48"/>
        <end position="67"/>
    </location>
</feature>
<organism evidence="9 10">
    <name type="scientific">Clostridium butyricum</name>
    <dbReference type="NCBI Taxonomy" id="1492"/>
    <lineage>
        <taxon>Bacteria</taxon>
        <taxon>Bacillati</taxon>
        <taxon>Bacillota</taxon>
        <taxon>Clostridia</taxon>
        <taxon>Eubacteriales</taxon>
        <taxon>Clostridiaceae</taxon>
        <taxon>Clostridium</taxon>
    </lineage>
</organism>
<dbReference type="GO" id="GO:0008745">
    <property type="term" value="F:N-acetylmuramoyl-L-alanine amidase activity"/>
    <property type="evidence" value="ECO:0007669"/>
    <property type="project" value="UniProtKB-EC"/>
</dbReference>
<dbReference type="SMART" id="SM00287">
    <property type="entry name" value="SH3b"/>
    <property type="match status" value="1"/>
</dbReference>
<evidence type="ECO:0000259" key="8">
    <source>
        <dbReference type="PROSITE" id="PS51781"/>
    </source>
</evidence>
<evidence type="ECO:0000259" key="7">
    <source>
        <dbReference type="PROSITE" id="PS50911"/>
    </source>
</evidence>
<comment type="catalytic activity">
    <reaction evidence="1">
        <text>Hydrolyzes the link between N-acetylmuramoyl residues and L-amino acid residues in certain cell-wall glycopeptides.</text>
        <dbReference type="EC" id="3.5.1.28"/>
    </reaction>
</comment>
<dbReference type="PROSITE" id="PS51781">
    <property type="entry name" value="SH3B"/>
    <property type="match status" value="1"/>
</dbReference>
<evidence type="ECO:0000256" key="2">
    <source>
        <dbReference type="ARBA" id="ARBA00011901"/>
    </source>
</evidence>
<dbReference type="Proteomes" id="UP000238081">
    <property type="component" value="Unassembled WGS sequence"/>
</dbReference>
<dbReference type="PROSITE" id="PS51170">
    <property type="entry name" value="CW"/>
    <property type="match status" value="5"/>
</dbReference>
<evidence type="ECO:0000313" key="10">
    <source>
        <dbReference type="Proteomes" id="UP000238081"/>
    </source>
</evidence>
<feature type="domain" description="Peptidase C51" evidence="7">
    <location>
        <begin position="300"/>
        <end position="429"/>
    </location>
</feature>
<proteinExistence type="predicted"/>
<evidence type="ECO:0000256" key="5">
    <source>
        <dbReference type="SAM" id="MobiDB-lite"/>
    </source>
</evidence>
<sequence>MKSKVIKNILLLVLCSSTILSLNLESIQAIWKQDSQNRWYWNENGINVTGWKLIQEKWYFFYNNGIMASGWLKEGDKWYYLNTTGEMRTGWFKDVDGKWYHLSSSGSMNTGWLKDSNEKWYYLSDSGAMATGWIILDGNKYYLEPNGEMATGKITIDGKEYDFGESGALTEGDSSVNDPSLDKEESIPDGSVVEEIRKEAYVITESSPLNMRLQPSSDSKVVTTIPKNSEVTVIGKENNGFYKVEYNNKTGYASSKWISFDKPEADNGNNNENSSGNTNITLGSIRTTGPEKNNIHYYSDDNIFYKVKLSPPFTNSSGKPIVGNCTWYAYGRIWEMTGHIPYDAGFTGNGYEWWNANIRSGKYKYGQTPKKGALAVWKSSLPNSGGCGHVAIIEKIENNKIYISESSWHGSYFNYREIYNTDHLYGYIYLDEPNF</sequence>
<dbReference type="InterPro" id="IPR007921">
    <property type="entry name" value="CHAP_dom"/>
</dbReference>
<dbReference type="PROSITE" id="PS50911">
    <property type="entry name" value="CHAP"/>
    <property type="match status" value="1"/>
</dbReference>
<dbReference type="SUPFAM" id="SSF54001">
    <property type="entry name" value="Cysteine proteinases"/>
    <property type="match status" value="1"/>
</dbReference>
<dbReference type="EC" id="3.5.1.28" evidence="2"/>
<protein>
    <recommendedName>
        <fullName evidence="2">N-acetylmuramoyl-L-alanine amidase</fullName>
        <ecNumber evidence="2">3.5.1.28</ecNumber>
    </recommendedName>
</protein>
<dbReference type="Gene3D" id="2.10.270.10">
    <property type="entry name" value="Cholin Binding"/>
    <property type="match status" value="3"/>
</dbReference>
<keyword evidence="6" id="KW-0732">Signal</keyword>
<feature type="repeat" description="Cell wall-binding" evidence="4">
    <location>
        <begin position="68"/>
        <end position="87"/>
    </location>
</feature>
<reference evidence="9 10" key="1">
    <citation type="submission" date="2016-01" db="EMBL/GenBank/DDBJ databases">
        <title>Characterization of the Clostridium difficile lineages that are prevalent in Hong Kong and China.</title>
        <authorList>
            <person name="Kwok J.S.-L."/>
            <person name="Lam W.-Y."/>
            <person name="Ip M."/>
            <person name="Chan T.-F."/>
            <person name="Hawkey P.M."/>
            <person name="Tsui S.K.-W."/>
        </authorList>
    </citation>
    <scope>NUCLEOTIDE SEQUENCE [LARGE SCALE GENOMIC DNA]</scope>
    <source>
        <strain evidence="9 10">300064</strain>
    </source>
</reference>
<dbReference type="EMBL" id="LRDH01000001">
    <property type="protein sequence ID" value="PPV17891.1"/>
    <property type="molecule type" value="Genomic_DNA"/>
</dbReference>
<dbReference type="InterPro" id="IPR052354">
    <property type="entry name" value="Cell_Wall_Dynamics_Protein"/>
</dbReference>
<dbReference type="Pfam" id="PF08239">
    <property type="entry name" value="SH3_3"/>
    <property type="match status" value="1"/>
</dbReference>
<dbReference type="InterPro" id="IPR003646">
    <property type="entry name" value="SH3-like_bac-type"/>
</dbReference>
<evidence type="ECO:0000256" key="4">
    <source>
        <dbReference type="PROSITE-ProRule" id="PRU00591"/>
    </source>
</evidence>
<keyword evidence="3" id="KW-0677">Repeat</keyword>
<dbReference type="Pfam" id="PF19127">
    <property type="entry name" value="Choline_bind_3"/>
    <property type="match status" value="2"/>
</dbReference>
<feature type="repeat" description="Cell wall-binding" evidence="4">
    <location>
        <begin position="88"/>
        <end position="108"/>
    </location>
</feature>
<dbReference type="RefSeq" id="WP_043661880.1">
    <property type="nucleotide sequence ID" value="NZ_JSEG01000001.1"/>
</dbReference>
<evidence type="ECO:0000256" key="6">
    <source>
        <dbReference type="SAM" id="SignalP"/>
    </source>
</evidence>
<dbReference type="Pfam" id="PF01473">
    <property type="entry name" value="Choline_bind_1"/>
    <property type="match status" value="1"/>
</dbReference>
<feature type="repeat" description="Cell wall-binding" evidence="4">
    <location>
        <begin position="109"/>
        <end position="129"/>
    </location>
</feature>
<accession>A0A2S7FFC2</accession>
<evidence type="ECO:0000256" key="1">
    <source>
        <dbReference type="ARBA" id="ARBA00001561"/>
    </source>
</evidence>
<dbReference type="Pfam" id="PF05257">
    <property type="entry name" value="CHAP"/>
    <property type="match status" value="1"/>
</dbReference>
<dbReference type="AlphaFoldDB" id="A0A2S7FFC2"/>